<name>A0A8S1QJU7_9CILI</name>
<dbReference type="OrthoDB" id="300833at2759"/>
<evidence type="ECO:0000313" key="2">
    <source>
        <dbReference type="EMBL" id="CAD8114920.1"/>
    </source>
</evidence>
<keyword evidence="1" id="KW-0175">Coiled coil</keyword>
<sequence length="359" mass="42204">MSSVQHYLLRKSITLNKNANIFMTQQEINEQRLYRNGKIVPYYIVGKPEIMDKKQNIVQPTEDSTINIKIKPISYKEYKSKLSQQQQNIELEEGEMIEFDMELDQVENEIEQVKNKQKKNHFQLPLQNLSQADIAAANKDDKIMKSFEQQQISWQKRVTQSAQRCKRNVSQSIYNQIQVERQKNEDRNLLDLIQTDAERHGNKLWERQLRSSSEVMKTNQKIKAKGLEIIRSMNNSGVYKRPKSFVQRFEERQDKVNELTAKGNSIDNLQVEGLSQLARETSSLCKIIKDQKEKELQQKLIKNNTSNASVSQTRRKHKATFKRIVPAENLNHSQEIISINYDKSILRQQGKLEIYKQFF</sequence>
<accession>A0A8S1QJU7</accession>
<comment type="caution">
    <text evidence="2">The sequence shown here is derived from an EMBL/GenBank/DDBJ whole genome shotgun (WGS) entry which is preliminary data.</text>
</comment>
<organism evidence="2 3">
    <name type="scientific">Paramecium sonneborni</name>
    <dbReference type="NCBI Taxonomy" id="65129"/>
    <lineage>
        <taxon>Eukaryota</taxon>
        <taxon>Sar</taxon>
        <taxon>Alveolata</taxon>
        <taxon>Ciliophora</taxon>
        <taxon>Intramacronucleata</taxon>
        <taxon>Oligohymenophorea</taxon>
        <taxon>Peniculida</taxon>
        <taxon>Parameciidae</taxon>
        <taxon>Paramecium</taxon>
    </lineage>
</organism>
<dbReference type="EMBL" id="CAJJDN010000107">
    <property type="protein sequence ID" value="CAD8114920.1"/>
    <property type="molecule type" value="Genomic_DNA"/>
</dbReference>
<proteinExistence type="predicted"/>
<evidence type="ECO:0000256" key="1">
    <source>
        <dbReference type="SAM" id="Coils"/>
    </source>
</evidence>
<dbReference type="Proteomes" id="UP000692954">
    <property type="component" value="Unassembled WGS sequence"/>
</dbReference>
<protein>
    <submittedName>
        <fullName evidence="2">Uncharacterized protein</fullName>
    </submittedName>
</protein>
<feature type="coiled-coil region" evidence="1">
    <location>
        <begin position="75"/>
        <end position="116"/>
    </location>
</feature>
<reference evidence="2" key="1">
    <citation type="submission" date="2021-01" db="EMBL/GenBank/DDBJ databases">
        <authorList>
            <consortium name="Genoscope - CEA"/>
            <person name="William W."/>
        </authorList>
    </citation>
    <scope>NUCLEOTIDE SEQUENCE</scope>
</reference>
<gene>
    <name evidence="2" type="ORF">PSON_ATCC_30995.1.T1070050</name>
</gene>
<dbReference type="AlphaFoldDB" id="A0A8S1QJU7"/>
<keyword evidence="3" id="KW-1185">Reference proteome</keyword>
<evidence type="ECO:0000313" key="3">
    <source>
        <dbReference type="Proteomes" id="UP000692954"/>
    </source>
</evidence>